<dbReference type="Gene3D" id="3.40.50.1820">
    <property type="entry name" value="alpha/beta hydrolase"/>
    <property type="match status" value="1"/>
</dbReference>
<dbReference type="EMBL" id="JACCKA010000087">
    <property type="protein sequence ID" value="NZA27997.1"/>
    <property type="molecule type" value="Genomic_DNA"/>
</dbReference>
<comment type="caution">
    <text evidence="1">The sequence shown here is derived from an EMBL/GenBank/DDBJ whole genome shotgun (WGS) entry which is preliminary data.</text>
</comment>
<reference evidence="1 2" key="1">
    <citation type="submission" date="2020-07" db="EMBL/GenBank/DDBJ databases">
        <title>Luteimonas sp. SJ-92.</title>
        <authorList>
            <person name="Huang X.-X."/>
            <person name="Xu L."/>
            <person name="Sun J.-Q."/>
        </authorList>
    </citation>
    <scope>NUCLEOTIDE SEQUENCE [LARGE SCALE GENOMIC DNA]</scope>
    <source>
        <strain evidence="1 2">SJ-92</strain>
    </source>
</reference>
<dbReference type="PANTHER" id="PTHR12277">
    <property type="entry name" value="ALPHA/BETA HYDROLASE DOMAIN-CONTAINING PROTEIN"/>
    <property type="match status" value="1"/>
</dbReference>
<protein>
    <submittedName>
        <fullName evidence="1">Alpha/beta hydrolase</fullName>
    </submittedName>
</protein>
<gene>
    <name evidence="1" type="ORF">H0E84_16590</name>
</gene>
<dbReference type="Proteomes" id="UP000578091">
    <property type="component" value="Unassembled WGS sequence"/>
</dbReference>
<proteinExistence type="predicted"/>
<keyword evidence="2" id="KW-1185">Reference proteome</keyword>
<accession>A0A853JHF9</accession>
<evidence type="ECO:0000313" key="1">
    <source>
        <dbReference type="EMBL" id="NZA27997.1"/>
    </source>
</evidence>
<dbReference type="GO" id="GO:0016787">
    <property type="term" value="F:hydrolase activity"/>
    <property type="evidence" value="ECO:0007669"/>
    <property type="project" value="UniProtKB-KW"/>
</dbReference>
<dbReference type="SUPFAM" id="SSF53474">
    <property type="entry name" value="alpha/beta-Hydrolases"/>
    <property type="match status" value="1"/>
</dbReference>
<dbReference type="PANTHER" id="PTHR12277:SF81">
    <property type="entry name" value="PROTEIN ABHD13"/>
    <property type="match status" value="1"/>
</dbReference>
<dbReference type="InterPro" id="IPR029058">
    <property type="entry name" value="AB_hydrolase_fold"/>
</dbReference>
<dbReference type="AlphaFoldDB" id="A0A853JHF9"/>
<dbReference type="RefSeq" id="WP_180679752.1">
    <property type="nucleotide sequence ID" value="NZ_JACCKA010000087.1"/>
</dbReference>
<evidence type="ECO:0000313" key="2">
    <source>
        <dbReference type="Proteomes" id="UP000578091"/>
    </source>
</evidence>
<organism evidence="1 2">
    <name type="scientific">Luteimonas salinisoli</name>
    <dbReference type="NCBI Taxonomy" id="2752307"/>
    <lineage>
        <taxon>Bacteria</taxon>
        <taxon>Pseudomonadati</taxon>
        <taxon>Pseudomonadota</taxon>
        <taxon>Gammaproteobacteria</taxon>
        <taxon>Lysobacterales</taxon>
        <taxon>Lysobacteraceae</taxon>
        <taxon>Luteimonas</taxon>
    </lineage>
</organism>
<name>A0A853JHF9_9GAMM</name>
<sequence>MAKTALALLGVAALAWLAVCVLLYLQQRSLVYYPQFTRSDPAETDFSLDRGDAVLRGWIVNPGRGDALLYFGGNAERVEDNRDALADWAPARTGYLPAYRGYGASDGTPGEALLLADALALYDLVRQRHPEGGIAVVGRSLGSAVAAHVAAHRDVERLALVTPFDSMVEVARGHYPWLPVRWLMRERYDTASLLPRHEGPVLVLRAGADTVVPPRHADRLVAAQPRQPMVRNFPGAGHNDIHLHPGYDEAIAGFLR</sequence>
<keyword evidence="1" id="KW-0378">Hydrolase</keyword>